<dbReference type="CDD" id="cd08041">
    <property type="entry name" value="OBF_kDNA_ligase_like"/>
    <property type="match status" value="1"/>
</dbReference>
<dbReference type="Gene3D" id="2.40.50.140">
    <property type="entry name" value="Nucleic acid-binding proteins"/>
    <property type="match status" value="1"/>
</dbReference>
<dbReference type="InterPro" id="IPR012310">
    <property type="entry name" value="DNA_ligase_ATP-dep_cent"/>
</dbReference>
<evidence type="ECO:0000256" key="7">
    <source>
        <dbReference type="ARBA" id="ARBA00023204"/>
    </source>
</evidence>
<dbReference type="SUPFAM" id="SSF56091">
    <property type="entry name" value="DNA ligase/mRNA capping enzyme, catalytic domain"/>
    <property type="match status" value="1"/>
</dbReference>
<evidence type="ECO:0000313" key="9">
    <source>
        <dbReference type="EMBL" id="CAB4129979.1"/>
    </source>
</evidence>
<dbReference type="PROSITE" id="PS50160">
    <property type="entry name" value="DNA_LIGASE_A3"/>
    <property type="match status" value="1"/>
</dbReference>
<comment type="cofactor">
    <cofactor evidence="1">
        <name>a divalent metal cation</name>
        <dbReference type="ChEBI" id="CHEBI:60240"/>
    </cofactor>
</comment>
<evidence type="ECO:0000256" key="1">
    <source>
        <dbReference type="ARBA" id="ARBA00001968"/>
    </source>
</evidence>
<protein>
    <recommendedName>
        <fullName evidence="3">DNA ligase</fullName>
    </recommendedName>
</protein>
<dbReference type="InterPro" id="IPR016059">
    <property type="entry name" value="DNA_ligase_ATP-dep_CS"/>
</dbReference>
<dbReference type="InterPro" id="IPR050326">
    <property type="entry name" value="NAD_dep_DNA_ligaseB"/>
</dbReference>
<gene>
    <name evidence="9" type="ORF">UFOVP116_209</name>
</gene>
<dbReference type="SUPFAM" id="SSF50249">
    <property type="entry name" value="Nucleic acid-binding proteins"/>
    <property type="match status" value="1"/>
</dbReference>
<dbReference type="PROSITE" id="PS00697">
    <property type="entry name" value="DNA_LIGASE_A1"/>
    <property type="match status" value="1"/>
</dbReference>
<keyword evidence="6" id="KW-0227">DNA damage</keyword>
<dbReference type="GO" id="GO:0005524">
    <property type="term" value="F:ATP binding"/>
    <property type="evidence" value="ECO:0007669"/>
    <property type="project" value="InterPro"/>
</dbReference>
<dbReference type="InterPro" id="IPR012340">
    <property type="entry name" value="NA-bd_OB-fold"/>
</dbReference>
<dbReference type="GO" id="GO:0006310">
    <property type="term" value="P:DNA recombination"/>
    <property type="evidence" value="ECO:0007669"/>
    <property type="project" value="InterPro"/>
</dbReference>
<evidence type="ECO:0000256" key="5">
    <source>
        <dbReference type="ARBA" id="ARBA00022705"/>
    </source>
</evidence>
<dbReference type="InterPro" id="IPR029319">
    <property type="entry name" value="DNA_ligase_OB"/>
</dbReference>
<evidence type="ECO:0000256" key="6">
    <source>
        <dbReference type="ARBA" id="ARBA00022763"/>
    </source>
</evidence>
<dbReference type="GO" id="GO:0006260">
    <property type="term" value="P:DNA replication"/>
    <property type="evidence" value="ECO:0007669"/>
    <property type="project" value="UniProtKB-KW"/>
</dbReference>
<evidence type="ECO:0000256" key="4">
    <source>
        <dbReference type="ARBA" id="ARBA00022598"/>
    </source>
</evidence>
<evidence type="ECO:0000259" key="8">
    <source>
        <dbReference type="PROSITE" id="PS50160"/>
    </source>
</evidence>
<dbReference type="PANTHER" id="PTHR47810:SF1">
    <property type="entry name" value="DNA LIGASE B"/>
    <property type="match status" value="1"/>
</dbReference>
<comment type="similarity">
    <text evidence="2">Belongs to the ATP-dependent DNA ligase family.</text>
</comment>
<accession>A0A6J5LEB0</accession>
<dbReference type="Pfam" id="PF01068">
    <property type="entry name" value="DNA_ligase_A_M"/>
    <property type="match status" value="1"/>
</dbReference>
<reference evidence="9" key="1">
    <citation type="submission" date="2020-04" db="EMBL/GenBank/DDBJ databases">
        <authorList>
            <person name="Chiriac C."/>
            <person name="Salcher M."/>
            <person name="Ghai R."/>
            <person name="Kavagutti S V."/>
        </authorList>
    </citation>
    <scope>NUCLEOTIDE SEQUENCE</scope>
</reference>
<sequence>MLKEPASVLVELESDNSRLVKESIIAREAADNNIEFFAGVKLALDCMVTFGVKQIPEKKDENGNGLGWGDFVRVASSLADRTLTGHAARDAVLSLMQYATIAQWNGWYRRILLKDLRAGFSETTVNKVVGKKYPQFSIPVFSCQLAHDSANHSGKMTGEKIIQSKMDGVRILTIVYTSGHVVQFSRNGKELVNFPHIKEQFAAMALRGLTQDMVFDGEIMSTSFQDLMKQVHRKSDVQSGDATLHLFDMLPLTDFECGKYMLSQSKRDALLDAWFEQNHELMPSVNVLGRELVDLSTIAGQQRYNEINKQAIEQGFEGIMVKNPDAPYECKRTVSWLKLKPVITVDLTVVALEEGTGKNVGKLGALVCEGADSGKFIRVNVGSGLTDEQRDEMWADKSSVVGQIVEIKADVITQNQDGSYSLRFPRFERFRDDK</sequence>
<evidence type="ECO:0000256" key="2">
    <source>
        <dbReference type="ARBA" id="ARBA00007572"/>
    </source>
</evidence>
<feature type="domain" description="ATP-dependent DNA ligase family profile" evidence="8">
    <location>
        <begin position="235"/>
        <end position="372"/>
    </location>
</feature>
<organism evidence="9">
    <name type="scientific">uncultured Caudovirales phage</name>
    <dbReference type="NCBI Taxonomy" id="2100421"/>
    <lineage>
        <taxon>Viruses</taxon>
        <taxon>Duplodnaviria</taxon>
        <taxon>Heunggongvirae</taxon>
        <taxon>Uroviricota</taxon>
        <taxon>Caudoviricetes</taxon>
        <taxon>Peduoviridae</taxon>
        <taxon>Maltschvirus</taxon>
        <taxon>Maltschvirus maltsch</taxon>
    </lineage>
</organism>
<dbReference type="EMBL" id="LR796237">
    <property type="protein sequence ID" value="CAB4129979.1"/>
    <property type="molecule type" value="Genomic_DNA"/>
</dbReference>
<evidence type="ECO:0000256" key="3">
    <source>
        <dbReference type="ARBA" id="ARBA00013308"/>
    </source>
</evidence>
<dbReference type="GO" id="GO:0003910">
    <property type="term" value="F:DNA ligase (ATP) activity"/>
    <property type="evidence" value="ECO:0007669"/>
    <property type="project" value="InterPro"/>
</dbReference>
<keyword evidence="7" id="KW-0234">DNA repair</keyword>
<dbReference type="PROSITE" id="PS00333">
    <property type="entry name" value="DNA_LIGASE_A2"/>
    <property type="match status" value="1"/>
</dbReference>
<name>A0A6J5LEB0_9CAUD</name>
<dbReference type="GO" id="GO:0006281">
    <property type="term" value="P:DNA repair"/>
    <property type="evidence" value="ECO:0007669"/>
    <property type="project" value="UniProtKB-KW"/>
</dbReference>
<dbReference type="Pfam" id="PF14743">
    <property type="entry name" value="DNA_ligase_OB_2"/>
    <property type="match status" value="1"/>
</dbReference>
<keyword evidence="5" id="KW-0235">DNA replication</keyword>
<dbReference type="PANTHER" id="PTHR47810">
    <property type="entry name" value="DNA LIGASE"/>
    <property type="match status" value="1"/>
</dbReference>
<keyword evidence="4 9" id="KW-0436">Ligase</keyword>
<proteinExistence type="inferred from homology"/>
<dbReference type="Gene3D" id="3.30.470.30">
    <property type="entry name" value="DNA ligase/mRNA capping enzyme"/>
    <property type="match status" value="1"/>
</dbReference>